<feature type="non-terminal residue" evidence="2">
    <location>
        <position position="1"/>
    </location>
</feature>
<name>A0A0L7QTN1_9HYME</name>
<dbReference type="AlphaFoldDB" id="A0A0L7QTN1"/>
<keyword evidence="3" id="KW-1185">Reference proteome</keyword>
<evidence type="ECO:0000313" key="3">
    <source>
        <dbReference type="Proteomes" id="UP000053825"/>
    </source>
</evidence>
<feature type="region of interest" description="Disordered" evidence="1">
    <location>
        <begin position="1"/>
        <end position="37"/>
    </location>
</feature>
<evidence type="ECO:0000256" key="1">
    <source>
        <dbReference type="SAM" id="MobiDB-lite"/>
    </source>
</evidence>
<evidence type="ECO:0000313" key="2">
    <source>
        <dbReference type="EMBL" id="KOC62003.1"/>
    </source>
</evidence>
<sequence>RNTQERRGMRHGTSAAGAWPPFVPQRAPTEEKGPLRQRKSMTYRQLLLTVT</sequence>
<reference evidence="2 3" key="1">
    <citation type="submission" date="2015-07" db="EMBL/GenBank/DDBJ databases">
        <title>The genome of Habropoda laboriosa.</title>
        <authorList>
            <person name="Pan H."/>
            <person name="Kapheim K."/>
        </authorList>
    </citation>
    <scope>NUCLEOTIDE SEQUENCE [LARGE SCALE GENOMIC DNA]</scope>
    <source>
        <strain evidence="2">0110345459</strain>
    </source>
</reference>
<organism evidence="2 3">
    <name type="scientific">Habropoda laboriosa</name>
    <dbReference type="NCBI Taxonomy" id="597456"/>
    <lineage>
        <taxon>Eukaryota</taxon>
        <taxon>Metazoa</taxon>
        <taxon>Ecdysozoa</taxon>
        <taxon>Arthropoda</taxon>
        <taxon>Hexapoda</taxon>
        <taxon>Insecta</taxon>
        <taxon>Pterygota</taxon>
        <taxon>Neoptera</taxon>
        <taxon>Endopterygota</taxon>
        <taxon>Hymenoptera</taxon>
        <taxon>Apocrita</taxon>
        <taxon>Aculeata</taxon>
        <taxon>Apoidea</taxon>
        <taxon>Anthophila</taxon>
        <taxon>Apidae</taxon>
        <taxon>Habropoda</taxon>
    </lineage>
</organism>
<protein>
    <submittedName>
        <fullName evidence="2">Uncharacterized protein</fullName>
    </submittedName>
</protein>
<proteinExistence type="predicted"/>
<accession>A0A0L7QTN1</accession>
<gene>
    <name evidence="2" type="ORF">WH47_01795</name>
</gene>
<dbReference type="EMBL" id="KQ414740">
    <property type="protein sequence ID" value="KOC62003.1"/>
    <property type="molecule type" value="Genomic_DNA"/>
</dbReference>
<dbReference type="Proteomes" id="UP000053825">
    <property type="component" value="Unassembled WGS sequence"/>
</dbReference>